<comment type="caution">
    <text evidence="2">The sequence shown here is derived from an EMBL/GenBank/DDBJ whole genome shotgun (WGS) entry which is preliminary data.</text>
</comment>
<feature type="region of interest" description="Disordered" evidence="1">
    <location>
        <begin position="204"/>
        <end position="223"/>
    </location>
</feature>
<feature type="region of interest" description="Disordered" evidence="1">
    <location>
        <begin position="135"/>
        <end position="165"/>
    </location>
</feature>
<gene>
    <name evidence="2" type="ORF">EDB92DRAFT_2110792</name>
</gene>
<evidence type="ECO:0000313" key="3">
    <source>
        <dbReference type="Proteomes" id="UP001201163"/>
    </source>
</evidence>
<sequence length="424" mass="46772">MATHHSLSISRPSKLQPKLSAQASISRVSAVASTSADMQARSGAPLTKTVKCKQLELDAIPMPIRAAPPVPATPTKKRVRRDTLDENGSSRDTVAGERPHRVRQRITSTSSVATIRPRKKLEDARPVKGTSAALSCASTDSITPSSSEVLRPLSEINHSPGDTPHRRLRRVGAIEFPTMHGPVSDISDQPSRILVPVPVTFTRNSTPVGASERPRSFPYTPRHARESSASYVASAAPSPAPRTSLDRFDLKIAPTKVHTELWDLDDDSLYAWPGILVLKDNQASVDFPAVHAVEIECATHAYEGRFSTETNALPVFSTFFRGAHLSKTELAESEKVFDPSLGIIMQEDWSDAQVRKNQWYVKFWVPIPISLFRKKDTRMFRLRASVCVVDDRMWKKVTLHSGTVVADISHLRKHKDMDGAAARA</sequence>
<dbReference type="Proteomes" id="UP001201163">
    <property type="component" value="Unassembled WGS sequence"/>
</dbReference>
<feature type="compositionally biased region" description="Polar residues" evidence="1">
    <location>
        <begin position="135"/>
        <end position="148"/>
    </location>
</feature>
<dbReference type="AlphaFoldDB" id="A0AAD4QF25"/>
<protein>
    <submittedName>
        <fullName evidence="2">Uncharacterized protein</fullName>
    </submittedName>
</protein>
<reference evidence="2" key="1">
    <citation type="submission" date="2022-01" db="EMBL/GenBank/DDBJ databases">
        <title>Comparative genomics reveals a dynamic genome evolution in the ectomycorrhizal milk-cap (Lactarius) mushrooms.</title>
        <authorList>
            <consortium name="DOE Joint Genome Institute"/>
            <person name="Lebreton A."/>
            <person name="Tang N."/>
            <person name="Kuo A."/>
            <person name="LaButti K."/>
            <person name="Drula E."/>
            <person name="Barry K."/>
            <person name="Clum A."/>
            <person name="Lipzen A."/>
            <person name="Mousain D."/>
            <person name="Ng V."/>
            <person name="Wang R."/>
            <person name="Wang X."/>
            <person name="Dai Y."/>
            <person name="Henrissat B."/>
            <person name="Grigoriev I.V."/>
            <person name="Guerin-Laguette A."/>
            <person name="Yu F."/>
            <person name="Martin F.M."/>
        </authorList>
    </citation>
    <scope>NUCLEOTIDE SEQUENCE</scope>
    <source>
        <strain evidence="2">QP</strain>
    </source>
</reference>
<accession>A0AAD4QF25</accession>
<feature type="region of interest" description="Disordered" evidence="1">
    <location>
        <begin position="1"/>
        <end position="20"/>
    </location>
</feature>
<organism evidence="2 3">
    <name type="scientific">Lactarius akahatsu</name>
    <dbReference type="NCBI Taxonomy" id="416441"/>
    <lineage>
        <taxon>Eukaryota</taxon>
        <taxon>Fungi</taxon>
        <taxon>Dikarya</taxon>
        <taxon>Basidiomycota</taxon>
        <taxon>Agaricomycotina</taxon>
        <taxon>Agaricomycetes</taxon>
        <taxon>Russulales</taxon>
        <taxon>Russulaceae</taxon>
        <taxon>Lactarius</taxon>
    </lineage>
</organism>
<feature type="region of interest" description="Disordered" evidence="1">
    <location>
        <begin position="64"/>
        <end position="111"/>
    </location>
</feature>
<evidence type="ECO:0000256" key="1">
    <source>
        <dbReference type="SAM" id="MobiDB-lite"/>
    </source>
</evidence>
<name>A0AAD4QF25_9AGAM</name>
<keyword evidence="3" id="KW-1185">Reference proteome</keyword>
<proteinExistence type="predicted"/>
<dbReference type="EMBL" id="JAKELL010000002">
    <property type="protein sequence ID" value="KAH9000150.1"/>
    <property type="molecule type" value="Genomic_DNA"/>
</dbReference>
<evidence type="ECO:0000313" key="2">
    <source>
        <dbReference type="EMBL" id="KAH9000150.1"/>
    </source>
</evidence>